<proteinExistence type="predicted"/>
<evidence type="ECO:0000256" key="3">
    <source>
        <dbReference type="SAM" id="MobiDB-lite"/>
    </source>
</evidence>
<dbReference type="PANTHER" id="PTHR15503">
    <property type="entry name" value="LDOC1 RELATED"/>
    <property type="match status" value="1"/>
</dbReference>
<keyword evidence="2" id="KW-0175">Coiled coil</keyword>
<feature type="coiled-coil region" evidence="2">
    <location>
        <begin position="140"/>
        <end position="190"/>
    </location>
</feature>
<reference evidence="5" key="1">
    <citation type="journal article" date="2022" name="Int. J. Mol. Sci.">
        <title>Draft Genome of Tanacetum Coccineum: Genomic Comparison of Closely Related Tanacetum-Family Plants.</title>
        <authorList>
            <person name="Yamashiro T."/>
            <person name="Shiraishi A."/>
            <person name="Nakayama K."/>
            <person name="Satake H."/>
        </authorList>
    </citation>
    <scope>NUCLEOTIDE SEQUENCE</scope>
</reference>
<dbReference type="PROSITE" id="PS50158">
    <property type="entry name" value="ZF_CCHC"/>
    <property type="match status" value="1"/>
</dbReference>
<evidence type="ECO:0000313" key="6">
    <source>
        <dbReference type="Proteomes" id="UP001151760"/>
    </source>
</evidence>
<protein>
    <submittedName>
        <fullName evidence="5">Reverse transcriptase domain-containing protein</fullName>
    </submittedName>
</protein>
<dbReference type="Gene3D" id="3.10.10.10">
    <property type="entry name" value="HIV Type 1 Reverse Transcriptase, subunit A, domain 1"/>
    <property type="match status" value="1"/>
</dbReference>
<keyword evidence="6" id="KW-1185">Reference proteome</keyword>
<feature type="region of interest" description="Disordered" evidence="3">
    <location>
        <begin position="1"/>
        <end position="74"/>
    </location>
</feature>
<feature type="region of interest" description="Disordered" evidence="3">
    <location>
        <begin position="274"/>
        <end position="320"/>
    </location>
</feature>
<keyword evidence="1" id="KW-0863">Zinc-finger</keyword>
<evidence type="ECO:0000256" key="2">
    <source>
        <dbReference type="SAM" id="Coils"/>
    </source>
</evidence>
<dbReference type="Gene3D" id="4.10.60.10">
    <property type="entry name" value="Zinc finger, CCHC-type"/>
    <property type="match status" value="1"/>
</dbReference>
<dbReference type="Pfam" id="PF08284">
    <property type="entry name" value="RVP_2"/>
    <property type="match status" value="1"/>
</dbReference>
<dbReference type="SUPFAM" id="SSF57756">
    <property type="entry name" value="Retrovirus zinc finger-like domains"/>
    <property type="match status" value="1"/>
</dbReference>
<reference evidence="5" key="2">
    <citation type="submission" date="2022-01" db="EMBL/GenBank/DDBJ databases">
        <authorList>
            <person name="Yamashiro T."/>
            <person name="Shiraishi A."/>
            <person name="Satake H."/>
            <person name="Nakayama K."/>
        </authorList>
    </citation>
    <scope>NUCLEOTIDE SEQUENCE</scope>
</reference>
<dbReference type="InterPro" id="IPR021109">
    <property type="entry name" value="Peptidase_aspartic_dom_sf"/>
</dbReference>
<dbReference type="InterPro" id="IPR032567">
    <property type="entry name" value="RTL1-rel"/>
</dbReference>
<evidence type="ECO:0000256" key="1">
    <source>
        <dbReference type="PROSITE-ProRule" id="PRU00047"/>
    </source>
</evidence>
<feature type="compositionally biased region" description="Acidic residues" evidence="3">
    <location>
        <begin position="18"/>
        <end position="49"/>
    </location>
</feature>
<sequence>MTLLHARRYSSLPLVTYEDPEEDKFKEEEDSQEDEVAMEIDIEEDENESELTYPYEKVDPLNPLPPASESKPDNEIEVENPIKHEDETVPVSVYEVVESSTVAIPREDAAHALVEKKGEAKDRFYGKLILDLGNEVRSSVEQGTAAIEKLAEKLENVEEKAKCKKLNKELEEERLSNRFLRMQNERVERDLYWTRVRAHEFYQHMIRRGFVFKERPNEAIDVPIEDEKSPLSEPRGSPPDVVLTDRRDTPMEQTSCKLEVDAYIRGLTDNVKGEVTSSKPANLNEANLQSGNSNGKGNQRDNSRQTLKNSQKQGKARAMVTAPTDVKLPLCERCFTRHVGQCMIRCHKYGKVGHKARYCKEKSVTTGANAQPVWSCYDCGEQGHTRNQCSKRIIQEEVGEVRSRAYAIKDAELQGLNVVTGTEPCFFEIDLMPIELGTFDVIIGMDWLVKHDAVIVCGEKVVHIPYGNKMLIVEGDKGVSRLKVISCIKARKYVERGCHLFLAHVTESKSKEKRMEDVPVNRDFPKVFPEELPGLPPPRLAPSEMKELSVQLQELLEKGFIHSSSSPWGAPVLFVKKKDGSFRCV</sequence>
<dbReference type="PANTHER" id="PTHR15503:SF42">
    <property type="entry name" value="ZINC FINGER, CCHC-TYPE, RETROTRANSPOSON GAG DOMAIN, ASPARTIC PEPTIDASE DOMAIN PROTEIN-RELATED"/>
    <property type="match status" value="1"/>
</dbReference>
<keyword evidence="5" id="KW-0548">Nucleotidyltransferase</keyword>
<name>A0ABQ5JDY1_9ASTR</name>
<keyword evidence="1" id="KW-0862">Zinc</keyword>
<dbReference type="InterPro" id="IPR001878">
    <property type="entry name" value="Znf_CCHC"/>
</dbReference>
<feature type="region of interest" description="Disordered" evidence="3">
    <location>
        <begin position="222"/>
        <end position="250"/>
    </location>
</feature>
<dbReference type="Proteomes" id="UP001151760">
    <property type="component" value="Unassembled WGS sequence"/>
</dbReference>
<accession>A0ABQ5JDY1</accession>
<dbReference type="EMBL" id="BQNB010021858">
    <property type="protein sequence ID" value="GJU10764.1"/>
    <property type="molecule type" value="Genomic_DNA"/>
</dbReference>
<evidence type="ECO:0000259" key="4">
    <source>
        <dbReference type="PROSITE" id="PS50158"/>
    </source>
</evidence>
<dbReference type="InterPro" id="IPR036875">
    <property type="entry name" value="Znf_CCHC_sf"/>
</dbReference>
<feature type="domain" description="CCHC-type" evidence="4">
    <location>
        <begin position="376"/>
        <end position="391"/>
    </location>
</feature>
<organism evidence="5 6">
    <name type="scientific">Tanacetum coccineum</name>
    <dbReference type="NCBI Taxonomy" id="301880"/>
    <lineage>
        <taxon>Eukaryota</taxon>
        <taxon>Viridiplantae</taxon>
        <taxon>Streptophyta</taxon>
        <taxon>Embryophyta</taxon>
        <taxon>Tracheophyta</taxon>
        <taxon>Spermatophyta</taxon>
        <taxon>Magnoliopsida</taxon>
        <taxon>eudicotyledons</taxon>
        <taxon>Gunneridae</taxon>
        <taxon>Pentapetalae</taxon>
        <taxon>asterids</taxon>
        <taxon>campanulids</taxon>
        <taxon>Asterales</taxon>
        <taxon>Asteraceae</taxon>
        <taxon>Asteroideae</taxon>
        <taxon>Anthemideae</taxon>
        <taxon>Anthemidinae</taxon>
        <taxon>Tanacetum</taxon>
    </lineage>
</organism>
<gene>
    <name evidence="5" type="ORF">Tco_1133160</name>
</gene>
<dbReference type="Gene3D" id="2.40.70.10">
    <property type="entry name" value="Acid Proteases"/>
    <property type="match status" value="1"/>
</dbReference>
<keyword evidence="5" id="KW-0695">RNA-directed DNA polymerase</keyword>
<keyword evidence="1" id="KW-0479">Metal-binding</keyword>
<dbReference type="GO" id="GO:0003964">
    <property type="term" value="F:RNA-directed DNA polymerase activity"/>
    <property type="evidence" value="ECO:0007669"/>
    <property type="project" value="UniProtKB-KW"/>
</dbReference>
<feature type="compositionally biased region" description="Polar residues" evidence="3">
    <location>
        <begin position="275"/>
        <end position="297"/>
    </location>
</feature>
<feature type="compositionally biased region" description="Polar residues" evidence="3">
    <location>
        <begin position="304"/>
        <end position="313"/>
    </location>
</feature>
<comment type="caution">
    <text evidence="5">The sequence shown here is derived from an EMBL/GenBank/DDBJ whole genome shotgun (WGS) entry which is preliminary data.</text>
</comment>
<evidence type="ECO:0000313" key="5">
    <source>
        <dbReference type="EMBL" id="GJU10764.1"/>
    </source>
</evidence>
<dbReference type="InterPro" id="IPR043502">
    <property type="entry name" value="DNA/RNA_pol_sf"/>
</dbReference>
<dbReference type="SUPFAM" id="SSF56672">
    <property type="entry name" value="DNA/RNA polymerases"/>
    <property type="match status" value="1"/>
</dbReference>
<keyword evidence="5" id="KW-0808">Transferase</keyword>
<dbReference type="SMART" id="SM00343">
    <property type="entry name" value="ZnF_C2HC"/>
    <property type="match status" value="2"/>
</dbReference>